<feature type="chain" id="PRO_5007172450" evidence="1">
    <location>
        <begin position="19"/>
        <end position="56"/>
    </location>
</feature>
<geneLocation type="mitochondrion" evidence="2"/>
<keyword evidence="1" id="KW-0732">Signal</keyword>
<accession>A0A124GP27</accession>
<protein>
    <submittedName>
        <fullName evidence="2">Uncharacterized protein</fullName>
    </submittedName>
</protein>
<evidence type="ECO:0000256" key="1">
    <source>
        <dbReference type="SAM" id="SignalP"/>
    </source>
</evidence>
<keyword evidence="2" id="KW-0496">Mitochondrion</keyword>
<feature type="signal peptide" evidence="1">
    <location>
        <begin position="1"/>
        <end position="18"/>
    </location>
</feature>
<name>A0A124GP27_PICGL</name>
<proteinExistence type="predicted"/>
<comment type="caution">
    <text evidence="2">The sequence shown here is derived from an EMBL/GenBank/DDBJ whole genome shotgun (WGS) entry which is preliminary data.</text>
</comment>
<gene>
    <name evidence="2" type="ORF">ABT39_MTgene487</name>
</gene>
<dbReference type="EMBL" id="LKAM01000001">
    <property type="protein sequence ID" value="KUM50643.1"/>
    <property type="molecule type" value="Genomic_DNA"/>
</dbReference>
<organism evidence="2">
    <name type="scientific">Picea glauca</name>
    <name type="common">White spruce</name>
    <name type="synonym">Pinus glauca</name>
    <dbReference type="NCBI Taxonomy" id="3330"/>
    <lineage>
        <taxon>Eukaryota</taxon>
        <taxon>Viridiplantae</taxon>
        <taxon>Streptophyta</taxon>
        <taxon>Embryophyta</taxon>
        <taxon>Tracheophyta</taxon>
        <taxon>Spermatophyta</taxon>
        <taxon>Pinopsida</taxon>
        <taxon>Pinidae</taxon>
        <taxon>Conifers I</taxon>
        <taxon>Pinales</taxon>
        <taxon>Pinaceae</taxon>
        <taxon>Picea</taxon>
    </lineage>
</organism>
<evidence type="ECO:0000313" key="2">
    <source>
        <dbReference type="EMBL" id="KUM50643.1"/>
    </source>
</evidence>
<dbReference type="AlphaFoldDB" id="A0A124GP27"/>
<reference evidence="2" key="1">
    <citation type="journal article" date="2015" name="Genome Biol. Evol.">
        <title>Organellar Genomes of White Spruce (Picea glauca): Assembly and Annotation.</title>
        <authorList>
            <person name="Jackman S.D."/>
            <person name="Warren R.L."/>
            <person name="Gibb E.A."/>
            <person name="Vandervalk B.P."/>
            <person name="Mohamadi H."/>
            <person name="Chu J."/>
            <person name="Raymond A."/>
            <person name="Pleasance S."/>
            <person name="Coope R."/>
            <person name="Wildung M.R."/>
            <person name="Ritland C.E."/>
            <person name="Bousquet J."/>
            <person name="Jones S.J."/>
            <person name="Bohlmann J."/>
            <person name="Birol I."/>
        </authorList>
    </citation>
    <scope>NUCLEOTIDE SEQUENCE [LARGE SCALE GENOMIC DNA]</scope>
    <source>
        <tissue evidence="2">Flushing bud</tissue>
    </source>
</reference>
<sequence>MLLVLLVMLGRMPPLVTLLGICFYNLNRCGDVLYNDSADAAYTAFLEMNLGIIMLI</sequence>